<feature type="region of interest" description="Disordered" evidence="1">
    <location>
        <begin position="853"/>
        <end position="894"/>
    </location>
</feature>
<feature type="region of interest" description="Disordered" evidence="1">
    <location>
        <begin position="387"/>
        <end position="547"/>
    </location>
</feature>
<evidence type="ECO:0000313" key="4">
    <source>
        <dbReference type="Proteomes" id="UP000775213"/>
    </source>
</evidence>
<accession>A0AAV7GCJ8</accession>
<feature type="compositionally biased region" description="Basic and acidic residues" evidence="1">
    <location>
        <begin position="591"/>
        <end position="600"/>
    </location>
</feature>
<dbReference type="SUPFAM" id="SSF63748">
    <property type="entry name" value="Tudor/PWWP/MBT"/>
    <property type="match status" value="1"/>
</dbReference>
<dbReference type="InterPro" id="IPR053063">
    <property type="entry name" value="PWWP_domain_containing_PDP"/>
</dbReference>
<protein>
    <recommendedName>
        <fullName evidence="2">PWWP domain-containing protein</fullName>
    </recommendedName>
</protein>
<feature type="compositionally biased region" description="Polar residues" evidence="1">
    <location>
        <begin position="92"/>
        <end position="104"/>
    </location>
</feature>
<feature type="compositionally biased region" description="Basic and acidic residues" evidence="1">
    <location>
        <begin position="387"/>
        <end position="405"/>
    </location>
</feature>
<dbReference type="Proteomes" id="UP000775213">
    <property type="component" value="Unassembled WGS sequence"/>
</dbReference>
<feature type="compositionally biased region" description="Basic and acidic residues" evidence="1">
    <location>
        <begin position="428"/>
        <end position="446"/>
    </location>
</feature>
<dbReference type="EMBL" id="JAGFBR010000015">
    <property type="protein sequence ID" value="KAH0454181.1"/>
    <property type="molecule type" value="Genomic_DNA"/>
</dbReference>
<gene>
    <name evidence="3" type="ORF">IEQ34_016105</name>
</gene>
<feature type="region of interest" description="Disordered" evidence="1">
    <location>
        <begin position="26"/>
        <end position="123"/>
    </location>
</feature>
<organism evidence="3 4">
    <name type="scientific">Dendrobium chrysotoxum</name>
    <name type="common">Orchid</name>
    <dbReference type="NCBI Taxonomy" id="161865"/>
    <lineage>
        <taxon>Eukaryota</taxon>
        <taxon>Viridiplantae</taxon>
        <taxon>Streptophyta</taxon>
        <taxon>Embryophyta</taxon>
        <taxon>Tracheophyta</taxon>
        <taxon>Spermatophyta</taxon>
        <taxon>Magnoliopsida</taxon>
        <taxon>Liliopsida</taxon>
        <taxon>Asparagales</taxon>
        <taxon>Orchidaceae</taxon>
        <taxon>Epidendroideae</taxon>
        <taxon>Malaxideae</taxon>
        <taxon>Dendrobiinae</taxon>
        <taxon>Dendrobium</taxon>
    </lineage>
</organism>
<dbReference type="Gene3D" id="2.30.30.140">
    <property type="match status" value="1"/>
</dbReference>
<keyword evidence="4" id="KW-1185">Reference proteome</keyword>
<feature type="compositionally biased region" description="Basic and acidic residues" evidence="1">
    <location>
        <begin position="107"/>
        <end position="122"/>
    </location>
</feature>
<feature type="compositionally biased region" description="Low complexity" evidence="1">
    <location>
        <begin position="533"/>
        <end position="546"/>
    </location>
</feature>
<feature type="compositionally biased region" description="Basic and acidic residues" evidence="1">
    <location>
        <begin position="35"/>
        <end position="67"/>
    </location>
</feature>
<feature type="compositionally biased region" description="Basic and acidic residues" evidence="1">
    <location>
        <begin position="514"/>
        <end position="525"/>
    </location>
</feature>
<dbReference type="CDD" id="cd05162">
    <property type="entry name" value="PWWP"/>
    <property type="match status" value="1"/>
</dbReference>
<evidence type="ECO:0000256" key="1">
    <source>
        <dbReference type="SAM" id="MobiDB-lite"/>
    </source>
</evidence>
<dbReference type="SMART" id="SM00293">
    <property type="entry name" value="PWWP"/>
    <property type="match status" value="1"/>
</dbReference>
<evidence type="ECO:0000313" key="3">
    <source>
        <dbReference type="EMBL" id="KAH0454181.1"/>
    </source>
</evidence>
<feature type="compositionally biased region" description="Basic residues" evidence="1">
    <location>
        <begin position="417"/>
        <end position="427"/>
    </location>
</feature>
<dbReference type="PANTHER" id="PTHR42851:SF4">
    <property type="entry name" value="PWWP DOMAIN-CONTAINING PROTEIN"/>
    <property type="match status" value="1"/>
</dbReference>
<reference evidence="3 4" key="1">
    <citation type="journal article" date="2021" name="Hortic Res">
        <title>Chromosome-scale assembly of the Dendrobium chrysotoxum genome enhances the understanding of orchid evolution.</title>
        <authorList>
            <person name="Zhang Y."/>
            <person name="Zhang G.Q."/>
            <person name="Zhang D."/>
            <person name="Liu X.D."/>
            <person name="Xu X.Y."/>
            <person name="Sun W.H."/>
            <person name="Yu X."/>
            <person name="Zhu X."/>
            <person name="Wang Z.W."/>
            <person name="Zhao X."/>
            <person name="Zhong W.Y."/>
            <person name="Chen H."/>
            <person name="Yin W.L."/>
            <person name="Huang T."/>
            <person name="Niu S.C."/>
            <person name="Liu Z.J."/>
        </authorList>
    </citation>
    <scope>NUCLEOTIDE SEQUENCE [LARGE SCALE GENOMIC DNA]</scope>
    <source>
        <strain evidence="3">Lindl</strain>
    </source>
</reference>
<sequence>MSWESTAPYVAARSLDLNSVAVVHQAELEGSGDTGKSDGDSAARDDLSRGDREEDKNVSEVDEKDGNGEDIQLGAKFAGLTQEDWKKGEETPNPTATTLDSNTGLKVKADTSEGDDADKSDANHLQGDTILVSKELFSNDNDSDVFFKKDDSSGEVEDAPKSAQAGETLDVELLNFVDNKQLQSEELGRKSEFSVCDMVWGKVRSHPWWPGQIYDPSFASDMALKHQKKDHFLVAYFGDKTFAWNDKSRLKPFESFFSQMEKQSSLDEFVNAVDVALEEVARRIEIGMTCGCVADEFVAGLKHQMIENAGIKEGTCCPTLDRCVVASSFDPGRLLDYIHELARLPCGNFDKLELVKVTAQVKAIYMSKGYSELPEFCFGGGLSHNEDVSGHEREEAGQDDAEFKKNGILSNYTPSKEKRRGRGRPPGKKNDIEEDSRKIENKKDEILSNDSSSKEKRRGRGRPPGKKKTIEEDGRKQRSLPELMRETADPTALNGTNVKHGAKASSKTSIKKRMISDPDSVDRGKGKTKRLNSLGDIGSMSDSSSDVKALKIGQRISRVANEMKFSCSEQNNIKLQKGKSKTNGRTSSVHGDSKSPKRDASFMQDYPAPSEMLSQLCFAAKGPTKAHRFQSSVVGFFVNWRDSHAPDSLDDDKLLNLAESRRGRKKLAESDLVSVEVKSDYLQDSYWSDVMFEENTKKEVPSRGRKRKVSSGLNQTKKTKPAGISSVSSPLELTLNASEHLFDGSAILIDKKQQEEKLLNLSDDKTVEECNPAALILSFNDPNSLPSESDLIMIFSQYGPLKEAETEVSRKSRRASVMFKRGVDAELAFSSSGKFSAFGPNLVSYRLTYLTSSSPGNTPKMDPSPTKEGASILPVQKDSRALSTGRSSGQLITF</sequence>
<evidence type="ECO:0000259" key="2">
    <source>
        <dbReference type="PROSITE" id="PS50812"/>
    </source>
</evidence>
<dbReference type="PROSITE" id="PS50812">
    <property type="entry name" value="PWWP"/>
    <property type="match status" value="1"/>
</dbReference>
<dbReference type="InterPro" id="IPR000313">
    <property type="entry name" value="PWWP_dom"/>
</dbReference>
<name>A0AAV7GCJ8_DENCH</name>
<feature type="region of interest" description="Disordered" evidence="1">
    <location>
        <begin position="698"/>
        <end position="725"/>
    </location>
</feature>
<feature type="compositionally biased region" description="Basic residues" evidence="1">
    <location>
        <begin position="455"/>
        <end position="467"/>
    </location>
</feature>
<feature type="region of interest" description="Disordered" evidence="1">
    <location>
        <begin position="567"/>
        <end position="601"/>
    </location>
</feature>
<comment type="caution">
    <text evidence="3">The sequence shown here is derived from an EMBL/GenBank/DDBJ whole genome shotgun (WGS) entry which is preliminary data.</text>
</comment>
<proteinExistence type="predicted"/>
<dbReference type="AlphaFoldDB" id="A0AAV7GCJ8"/>
<feature type="domain" description="PWWP" evidence="2">
    <location>
        <begin position="195"/>
        <end position="256"/>
    </location>
</feature>
<dbReference type="Pfam" id="PF00855">
    <property type="entry name" value="PWWP"/>
    <property type="match status" value="1"/>
</dbReference>
<dbReference type="PANTHER" id="PTHR42851">
    <property type="entry name" value="ALDOLASE-RELATED"/>
    <property type="match status" value="1"/>
</dbReference>
<feature type="compositionally biased region" description="Polar residues" evidence="1">
    <location>
        <begin position="881"/>
        <end position="894"/>
    </location>
</feature>